<evidence type="ECO:0000259" key="1">
    <source>
        <dbReference type="Pfam" id="PF13304"/>
    </source>
</evidence>
<dbReference type="InterPro" id="IPR027417">
    <property type="entry name" value="P-loop_NTPase"/>
</dbReference>
<name>A0A9D2JZV8_9FIRM</name>
<proteinExistence type="predicted"/>
<dbReference type="EMBL" id="DXBB01000060">
    <property type="protein sequence ID" value="HIZ72772.1"/>
    <property type="molecule type" value="Genomic_DNA"/>
</dbReference>
<dbReference type="PANTHER" id="PTHR40396">
    <property type="entry name" value="ATPASE-LIKE PROTEIN"/>
    <property type="match status" value="1"/>
</dbReference>
<dbReference type="Proteomes" id="UP000824102">
    <property type="component" value="Unassembled WGS sequence"/>
</dbReference>
<sequence length="390" mass="45148">MLTKIKVKNFRSFKEETAFDFTTTKYAMLKEQNTYHGIVKGALFAGGNATGKTNALYAISILLDLLFLNVNTDMRMHFCFFSKDPEMNLEYTFSFDADKVIYSLSFDRDGTITKEEVLLNGKTLLDRIGLNARTELTDKKNYDKADIDATTPFIKSIYFNTKFTSCLPLKSWFEYLSNSVYFNAERQQMLVGQALSYNVNNKVVLVDYLKEHGVDSINTFFDFFGFNQQIRYEREQKLSEYVSATVALGDKAVYLKRKDIDFWMPLDFESLGNKTLLNMLPALLQVTKKGGMFLVDEFSSAFHNELEELIVRYFMCNSKRAQMFFVSHSTNLMKTSLLRPDQIYAIDFTDDRGSRVKRFSDEQPRESQNMEKMYLSGVFGGLPEYKDDIE</sequence>
<dbReference type="GO" id="GO:0016887">
    <property type="term" value="F:ATP hydrolysis activity"/>
    <property type="evidence" value="ECO:0007669"/>
    <property type="project" value="InterPro"/>
</dbReference>
<reference evidence="2" key="1">
    <citation type="journal article" date="2021" name="PeerJ">
        <title>Extensive microbial diversity within the chicken gut microbiome revealed by metagenomics and culture.</title>
        <authorList>
            <person name="Gilroy R."/>
            <person name="Ravi A."/>
            <person name="Getino M."/>
            <person name="Pursley I."/>
            <person name="Horton D.L."/>
            <person name="Alikhan N.F."/>
            <person name="Baker D."/>
            <person name="Gharbi K."/>
            <person name="Hall N."/>
            <person name="Watson M."/>
            <person name="Adriaenssens E.M."/>
            <person name="Foster-Nyarko E."/>
            <person name="Jarju S."/>
            <person name="Secka A."/>
            <person name="Antonio M."/>
            <person name="Oren A."/>
            <person name="Chaudhuri R.R."/>
            <person name="La Ragione R."/>
            <person name="Hildebrand F."/>
            <person name="Pallen M.J."/>
        </authorList>
    </citation>
    <scope>NUCLEOTIDE SEQUENCE</scope>
    <source>
        <strain evidence="2">ChiW7-2402</strain>
    </source>
</reference>
<accession>A0A9D2JZV8</accession>
<feature type="domain" description="ATPase AAA-type core" evidence="1">
    <location>
        <begin position="45"/>
        <end position="333"/>
    </location>
</feature>
<organism evidence="2 3">
    <name type="scientific">Candidatus Gallimonas intestinavium</name>
    <dbReference type="NCBI Taxonomy" id="2838603"/>
    <lineage>
        <taxon>Bacteria</taxon>
        <taxon>Bacillati</taxon>
        <taxon>Bacillota</taxon>
        <taxon>Clostridia</taxon>
        <taxon>Candidatus Gallimonas</taxon>
    </lineage>
</organism>
<dbReference type="PANTHER" id="PTHR40396:SF1">
    <property type="entry name" value="ATPASE AAA-TYPE CORE DOMAIN-CONTAINING PROTEIN"/>
    <property type="match status" value="1"/>
</dbReference>
<comment type="caution">
    <text evidence="2">The sequence shown here is derived from an EMBL/GenBank/DDBJ whole genome shotgun (WGS) entry which is preliminary data.</text>
</comment>
<evidence type="ECO:0000313" key="3">
    <source>
        <dbReference type="Proteomes" id="UP000824102"/>
    </source>
</evidence>
<dbReference type="AlphaFoldDB" id="A0A9D2JZV8"/>
<dbReference type="Pfam" id="PF13304">
    <property type="entry name" value="AAA_21"/>
    <property type="match status" value="1"/>
</dbReference>
<dbReference type="SUPFAM" id="SSF52540">
    <property type="entry name" value="P-loop containing nucleoside triphosphate hydrolases"/>
    <property type="match status" value="1"/>
</dbReference>
<dbReference type="InterPro" id="IPR003959">
    <property type="entry name" value="ATPase_AAA_core"/>
</dbReference>
<dbReference type="GO" id="GO:0005524">
    <property type="term" value="F:ATP binding"/>
    <property type="evidence" value="ECO:0007669"/>
    <property type="project" value="UniProtKB-KW"/>
</dbReference>
<keyword evidence="2" id="KW-0547">Nucleotide-binding</keyword>
<evidence type="ECO:0000313" key="2">
    <source>
        <dbReference type="EMBL" id="HIZ72772.1"/>
    </source>
</evidence>
<reference evidence="2" key="2">
    <citation type="submission" date="2021-04" db="EMBL/GenBank/DDBJ databases">
        <authorList>
            <person name="Gilroy R."/>
        </authorList>
    </citation>
    <scope>NUCLEOTIDE SEQUENCE</scope>
    <source>
        <strain evidence="2">ChiW7-2402</strain>
    </source>
</reference>
<gene>
    <name evidence="2" type="ORF">H9964_04250</name>
</gene>
<dbReference type="Gene3D" id="3.40.50.300">
    <property type="entry name" value="P-loop containing nucleotide triphosphate hydrolases"/>
    <property type="match status" value="1"/>
</dbReference>
<protein>
    <submittedName>
        <fullName evidence="2">ATP-binding protein</fullName>
    </submittedName>
</protein>
<keyword evidence="2" id="KW-0067">ATP-binding</keyword>